<comment type="caution">
    <text evidence="1">The sequence shown here is derived from an EMBL/GenBank/DDBJ whole genome shotgun (WGS) entry which is preliminary data.</text>
</comment>
<protein>
    <recommendedName>
        <fullName evidence="3">Preprotein translocase subunit SecA</fullName>
    </recommendedName>
</protein>
<sequence length="68" mass="7866">MQTMLSPHEIATLMMVWDAPDQIELDRDEVVMLLEHHLIALDQQTSDYRRVQITAKGHAVLKAVSRIR</sequence>
<dbReference type="Proteomes" id="UP000273734">
    <property type="component" value="Unassembled WGS sequence"/>
</dbReference>
<accession>A0AB74D330</accession>
<gene>
    <name evidence="1" type="ORF">DF015_32640</name>
</gene>
<organism evidence="1 2">
    <name type="scientific">Burkholderia ubonensis</name>
    <dbReference type="NCBI Taxonomy" id="101571"/>
    <lineage>
        <taxon>Bacteria</taxon>
        <taxon>Pseudomonadati</taxon>
        <taxon>Pseudomonadota</taxon>
        <taxon>Betaproteobacteria</taxon>
        <taxon>Burkholderiales</taxon>
        <taxon>Burkholderiaceae</taxon>
        <taxon>Burkholderia</taxon>
        <taxon>Burkholderia cepacia complex</taxon>
    </lineage>
</organism>
<dbReference type="EMBL" id="QTNY01000034">
    <property type="protein sequence ID" value="RQP69120.1"/>
    <property type="molecule type" value="Genomic_DNA"/>
</dbReference>
<evidence type="ECO:0000313" key="1">
    <source>
        <dbReference type="EMBL" id="RQP69120.1"/>
    </source>
</evidence>
<dbReference type="AlphaFoldDB" id="A0AB74D330"/>
<name>A0AB74D330_9BURK</name>
<proteinExistence type="predicted"/>
<evidence type="ECO:0000313" key="2">
    <source>
        <dbReference type="Proteomes" id="UP000273734"/>
    </source>
</evidence>
<reference evidence="1 2" key="1">
    <citation type="submission" date="2018-08" db="EMBL/GenBank/DDBJ databases">
        <title>Comparative analysis of Burkholderia isolates from Puerto Rico.</title>
        <authorList>
            <person name="Hall C."/>
            <person name="Sahl J."/>
            <person name="Wagner D."/>
        </authorList>
    </citation>
    <scope>NUCLEOTIDE SEQUENCE [LARGE SCALE GENOMIC DNA]</scope>
    <source>
        <strain evidence="1 2">Bp8964</strain>
    </source>
</reference>
<evidence type="ECO:0008006" key="3">
    <source>
        <dbReference type="Google" id="ProtNLM"/>
    </source>
</evidence>